<sequence>MTELQVDTSEVRRAGNSFTAAGETMAGLQADAPLGDAAAAVPELRTADACRAAGTTVATEMSKIATAARDYGSNLNTTADQYDATDQTSGANIAGVDVPAPAPR</sequence>
<evidence type="ECO:0000256" key="1">
    <source>
        <dbReference type="SAM" id="MobiDB-lite"/>
    </source>
</evidence>
<evidence type="ECO:0000313" key="3">
    <source>
        <dbReference type="Proteomes" id="UP000193622"/>
    </source>
</evidence>
<dbReference type="RefSeq" id="WP_085174240.1">
    <property type="nucleotide sequence ID" value="NZ_LQPC01000028.1"/>
</dbReference>
<protein>
    <recommendedName>
        <fullName evidence="4">ESX-1 secretion-associated protein</fullName>
    </recommendedName>
</protein>
<evidence type="ECO:0000313" key="2">
    <source>
        <dbReference type="EMBL" id="ORV88565.1"/>
    </source>
</evidence>
<evidence type="ECO:0008006" key="4">
    <source>
        <dbReference type="Google" id="ProtNLM"/>
    </source>
</evidence>
<accession>A0A1X1WPL2</accession>
<feature type="region of interest" description="Disordered" evidence="1">
    <location>
        <begin position="82"/>
        <end position="104"/>
    </location>
</feature>
<dbReference type="EMBL" id="LQPC01000028">
    <property type="protein sequence ID" value="ORV88565.1"/>
    <property type="molecule type" value="Genomic_DNA"/>
</dbReference>
<gene>
    <name evidence="2" type="ORF">AWC12_11660</name>
</gene>
<organism evidence="2 3">
    <name type="scientific">Mycolicibacterium iranicum</name>
    <name type="common">Mycobacterium iranicum</name>
    <dbReference type="NCBI Taxonomy" id="912594"/>
    <lineage>
        <taxon>Bacteria</taxon>
        <taxon>Bacillati</taxon>
        <taxon>Actinomycetota</taxon>
        <taxon>Actinomycetes</taxon>
        <taxon>Mycobacteriales</taxon>
        <taxon>Mycobacteriaceae</taxon>
        <taxon>Mycolicibacterium</taxon>
    </lineage>
</organism>
<proteinExistence type="predicted"/>
<name>A0A1X1WPL2_MYCIR</name>
<comment type="caution">
    <text evidence="2">The sequence shown here is derived from an EMBL/GenBank/DDBJ whole genome shotgun (WGS) entry which is preliminary data.</text>
</comment>
<dbReference type="Proteomes" id="UP000193622">
    <property type="component" value="Unassembled WGS sequence"/>
</dbReference>
<dbReference type="AlphaFoldDB" id="A0A1X1WPL2"/>
<reference evidence="2 3" key="1">
    <citation type="submission" date="2016-01" db="EMBL/GenBank/DDBJ databases">
        <title>The new phylogeny of the genus Mycobacterium.</title>
        <authorList>
            <person name="Tarcisio F."/>
            <person name="Conor M."/>
            <person name="Antonella G."/>
            <person name="Elisabetta G."/>
            <person name="Giulia F.S."/>
            <person name="Sara T."/>
            <person name="Anna F."/>
            <person name="Clotilde B."/>
            <person name="Roberto B."/>
            <person name="Veronica D.S."/>
            <person name="Fabio R."/>
            <person name="Monica P."/>
            <person name="Olivier J."/>
            <person name="Enrico T."/>
            <person name="Nicola S."/>
        </authorList>
    </citation>
    <scope>NUCLEOTIDE SEQUENCE [LARGE SCALE GENOMIC DNA]</scope>
    <source>
        <strain evidence="2 3">DSM 45541</strain>
    </source>
</reference>